<dbReference type="NCBIfam" id="TIGR00594">
    <property type="entry name" value="polc"/>
    <property type="match status" value="1"/>
</dbReference>
<dbReference type="GO" id="GO:0003887">
    <property type="term" value="F:DNA-directed DNA polymerase activity"/>
    <property type="evidence" value="ECO:0007669"/>
    <property type="project" value="UniProtKB-KW"/>
</dbReference>
<dbReference type="InterPro" id="IPR040982">
    <property type="entry name" value="DNA_pol3_finger"/>
</dbReference>
<dbReference type="EMBL" id="CP032157">
    <property type="protein sequence ID" value="AXY73386.1"/>
    <property type="molecule type" value="Genomic_DNA"/>
</dbReference>
<sequence>MHDTPIPITYKFNEQALACTGIVLPIRQPHIPMYLNCKTYYSFKYGTFSTEGLVQEAAEQGVAALALTNINGTPDAWPFVKHCNKAGIKPILGAEIRNGNTLLYILIAANNSGFEWINAFISGFLKSHKPFPEPTAITTFFEQIADGYIVYPLGAKPLDTLLRNEFIGVQSTEVNKLYNTPAQYRDKFIIRQPVTFQTPDHYDVHRLLRAMDHNVIESKLPPDAVCAPHEYFVSQKYLLQAFQAYPQIITNTLRLIDSCSIELDFDTHKNKQYFTISKEDDSVLLRKLAIDGLQQRYGHNTAATERLYKELKVINDLGFTAYFLITWDIIRYAKSRGFYHVGRGSGANSIVAYCLKITDVDPLELNLYFERFLNPERTSPPDFDIDFSWLERDEIMDYIVKRYGEKQVALMGAYVTFKQRAVVRELAKVFGLPEQEIDGLSKLPFVTPLAFEAWKKLSARPSSIDDYRKGIAWYQTSSRPINYQAIITRLGQKYLLNDGEVAALAQSPISCGIVDDVIWKILYYSPFIHNFPSHLSLHVGGMLISEKPIHAYTATFFPPKGIATTQIDMHIAEDIGLDKLDVLSQRGLGHIKETVRLVQENQGIRIHIDEVEKFKKDPRVKAQLQQVNTVGCFYIESPAMRQLLSKLRCDNYPVLVVASSIIRPGVASSGMMQQYISRYLEPHTTEYLHPVMEEILSETFGVMVFQEDVMKVGHYFGGLNMAAADSLRRAMSGKSRGTDHFAALKDEFYGNCTAKGYTEELITEVWRQMESFAGYSFCKAHSASYAVESFQDLYLKTYYPIEFMVGVINNFGGYYSTEIYFIELRKAGGIPHLPCVNASSYNTTIKGKDVYTGFVFLTSLEKYTAQIIIKERERNGPYLHLQDFVERTAIDPEQMNILISIGAFRFTGKSKKQLLWEANFLQKRQQAPVASHAMFKEKPMAFKLPNLADHPVDDMYDEMEIMGFPFRNPFELMKEQTVQRQFSKELPQHLGRQVSMVLYFVDYKVLSTVNGSIMAFGSFLDEQMDWVDTVHFPVSFQRYPLKGKGFYRISGKVVEDFGFHSVEVSSMEKIGYKERTYANL</sequence>
<proteinExistence type="predicted"/>
<protein>
    <recommendedName>
        <fullName evidence="1">DNA-directed DNA polymerase</fullName>
        <ecNumber evidence="1">2.7.7.7</ecNumber>
    </recommendedName>
</protein>
<evidence type="ECO:0000313" key="9">
    <source>
        <dbReference type="Proteomes" id="UP000263900"/>
    </source>
</evidence>
<dbReference type="Gene3D" id="1.10.150.870">
    <property type="match status" value="1"/>
</dbReference>
<keyword evidence="9" id="KW-1185">Reference proteome</keyword>
<evidence type="ECO:0000259" key="7">
    <source>
        <dbReference type="SMART" id="SM00481"/>
    </source>
</evidence>
<accession>A0A3B7MK31</accession>
<keyword evidence="4" id="KW-0235">DNA replication</keyword>
<dbReference type="InterPro" id="IPR004013">
    <property type="entry name" value="PHP_dom"/>
</dbReference>
<evidence type="ECO:0000313" key="8">
    <source>
        <dbReference type="EMBL" id="AXY73386.1"/>
    </source>
</evidence>
<comment type="catalytic activity">
    <reaction evidence="6">
        <text>DNA(n) + a 2'-deoxyribonucleoside 5'-triphosphate = DNA(n+1) + diphosphate</text>
        <dbReference type="Rhea" id="RHEA:22508"/>
        <dbReference type="Rhea" id="RHEA-COMP:17339"/>
        <dbReference type="Rhea" id="RHEA-COMP:17340"/>
        <dbReference type="ChEBI" id="CHEBI:33019"/>
        <dbReference type="ChEBI" id="CHEBI:61560"/>
        <dbReference type="ChEBI" id="CHEBI:173112"/>
        <dbReference type="EC" id="2.7.7.7"/>
    </reaction>
</comment>
<dbReference type="PANTHER" id="PTHR32294">
    <property type="entry name" value="DNA POLYMERASE III SUBUNIT ALPHA"/>
    <property type="match status" value="1"/>
</dbReference>
<name>A0A3B7MK31_9BACT</name>
<keyword evidence="5" id="KW-0239">DNA-directed DNA polymerase</keyword>
<dbReference type="InterPro" id="IPR011708">
    <property type="entry name" value="DNA_pol3_alpha_NTPase_dom"/>
</dbReference>
<dbReference type="Pfam" id="PF02811">
    <property type="entry name" value="PHP"/>
    <property type="match status" value="1"/>
</dbReference>
<evidence type="ECO:0000256" key="6">
    <source>
        <dbReference type="ARBA" id="ARBA00049244"/>
    </source>
</evidence>
<evidence type="ECO:0000256" key="2">
    <source>
        <dbReference type="ARBA" id="ARBA00022679"/>
    </source>
</evidence>
<dbReference type="Pfam" id="PF07733">
    <property type="entry name" value="DNA_pol3_alpha"/>
    <property type="match status" value="2"/>
</dbReference>
<dbReference type="GO" id="GO:0006260">
    <property type="term" value="P:DNA replication"/>
    <property type="evidence" value="ECO:0007669"/>
    <property type="project" value="UniProtKB-KW"/>
</dbReference>
<keyword evidence="3" id="KW-0548">Nucleotidyltransferase</keyword>
<organism evidence="8 9">
    <name type="scientific">Paraflavitalea soli</name>
    <dbReference type="NCBI Taxonomy" id="2315862"/>
    <lineage>
        <taxon>Bacteria</taxon>
        <taxon>Pseudomonadati</taxon>
        <taxon>Bacteroidota</taxon>
        <taxon>Chitinophagia</taxon>
        <taxon>Chitinophagales</taxon>
        <taxon>Chitinophagaceae</taxon>
        <taxon>Paraflavitalea</taxon>
    </lineage>
</organism>
<feature type="domain" description="Polymerase/histidinol phosphatase N-terminal" evidence="7">
    <location>
        <begin position="33"/>
        <end position="100"/>
    </location>
</feature>
<dbReference type="Proteomes" id="UP000263900">
    <property type="component" value="Chromosome"/>
</dbReference>
<dbReference type="GO" id="GO:0008408">
    <property type="term" value="F:3'-5' exonuclease activity"/>
    <property type="evidence" value="ECO:0007669"/>
    <property type="project" value="InterPro"/>
</dbReference>
<keyword evidence="2" id="KW-0808">Transferase</keyword>
<dbReference type="EC" id="2.7.7.7" evidence="1"/>
<dbReference type="KEGG" id="pseg:D3H65_05065"/>
<reference evidence="8 9" key="1">
    <citation type="submission" date="2018-09" db="EMBL/GenBank/DDBJ databases">
        <title>Genome sequencing of strain 6GH32-13.</title>
        <authorList>
            <person name="Weon H.-Y."/>
            <person name="Heo J."/>
            <person name="Kwon S.-W."/>
        </authorList>
    </citation>
    <scope>NUCLEOTIDE SEQUENCE [LARGE SCALE GENOMIC DNA]</scope>
    <source>
        <strain evidence="8 9">5GH32-13</strain>
    </source>
</reference>
<evidence type="ECO:0000256" key="3">
    <source>
        <dbReference type="ARBA" id="ARBA00022695"/>
    </source>
</evidence>
<dbReference type="Gene3D" id="3.20.20.140">
    <property type="entry name" value="Metal-dependent hydrolases"/>
    <property type="match status" value="1"/>
</dbReference>
<dbReference type="Pfam" id="PF17657">
    <property type="entry name" value="DNA_pol3_finger"/>
    <property type="match status" value="1"/>
</dbReference>
<dbReference type="AlphaFoldDB" id="A0A3B7MK31"/>
<gene>
    <name evidence="8" type="ORF">D3H65_05065</name>
</gene>
<evidence type="ECO:0000256" key="4">
    <source>
        <dbReference type="ARBA" id="ARBA00022705"/>
    </source>
</evidence>
<dbReference type="InterPro" id="IPR016195">
    <property type="entry name" value="Pol/histidinol_Pase-like"/>
</dbReference>
<dbReference type="InterPro" id="IPR004805">
    <property type="entry name" value="DnaE2/DnaE/PolC"/>
</dbReference>
<dbReference type="InterPro" id="IPR029460">
    <property type="entry name" value="DNAPol_HHH"/>
</dbReference>
<dbReference type="InterPro" id="IPR003141">
    <property type="entry name" value="Pol/His_phosphatase_N"/>
</dbReference>
<dbReference type="SUPFAM" id="SSF89550">
    <property type="entry name" value="PHP domain-like"/>
    <property type="match status" value="1"/>
</dbReference>
<dbReference type="Pfam" id="PF14579">
    <property type="entry name" value="HHH_6"/>
    <property type="match status" value="1"/>
</dbReference>
<evidence type="ECO:0000256" key="5">
    <source>
        <dbReference type="ARBA" id="ARBA00022932"/>
    </source>
</evidence>
<dbReference type="SMART" id="SM00481">
    <property type="entry name" value="POLIIIAc"/>
    <property type="match status" value="1"/>
</dbReference>
<dbReference type="OrthoDB" id="9803237at2"/>
<evidence type="ECO:0000256" key="1">
    <source>
        <dbReference type="ARBA" id="ARBA00012417"/>
    </source>
</evidence>